<dbReference type="Proteomes" id="UP000190166">
    <property type="component" value="Unassembled WGS sequence"/>
</dbReference>
<dbReference type="AlphaFoldDB" id="A0A1T5P9E4"/>
<evidence type="ECO:0000313" key="4">
    <source>
        <dbReference type="EMBL" id="SKD09286.1"/>
    </source>
</evidence>
<dbReference type="PANTHER" id="PTHR46401">
    <property type="entry name" value="GLYCOSYLTRANSFERASE WBBK-RELATED"/>
    <property type="match status" value="1"/>
</dbReference>
<dbReference type="PANTHER" id="PTHR46401:SF2">
    <property type="entry name" value="GLYCOSYLTRANSFERASE WBBK-RELATED"/>
    <property type="match status" value="1"/>
</dbReference>
<dbReference type="Gene3D" id="3.40.50.2000">
    <property type="entry name" value="Glycogen Phosphorylase B"/>
    <property type="match status" value="2"/>
</dbReference>
<feature type="domain" description="Glycosyltransferase subfamily 4-like N-terminal" evidence="3">
    <location>
        <begin position="17"/>
        <end position="169"/>
    </location>
</feature>
<proteinExistence type="predicted"/>
<keyword evidence="1 4" id="KW-0808">Transferase</keyword>
<dbReference type="GO" id="GO:0009103">
    <property type="term" value="P:lipopolysaccharide biosynthetic process"/>
    <property type="evidence" value="ECO:0007669"/>
    <property type="project" value="TreeGrafter"/>
</dbReference>
<dbReference type="Pfam" id="PF13439">
    <property type="entry name" value="Glyco_transf_4"/>
    <property type="match status" value="1"/>
</dbReference>
<dbReference type="CDD" id="cd03809">
    <property type="entry name" value="GT4_MtfB-like"/>
    <property type="match status" value="1"/>
</dbReference>
<dbReference type="InterPro" id="IPR028098">
    <property type="entry name" value="Glyco_trans_4-like_N"/>
</dbReference>
<evidence type="ECO:0000256" key="1">
    <source>
        <dbReference type="ARBA" id="ARBA00022679"/>
    </source>
</evidence>
<keyword evidence="5" id="KW-1185">Reference proteome</keyword>
<gene>
    <name evidence="4" type="ORF">SAMN05660461_5170</name>
</gene>
<sequence length="368" mass="41789">MMQVFLDNIVFSIQKAGGVSAYWYELLSGMCNSGLSIGFLNARPGSDNIFERKIEYHRFNCIRESWIPSKYLRYLPVRYPLPAAAVFHGGYLRVSPQKNILNILTVHDFAHERKLASKFPRGLANTLQKAYGIRRADGIICISDSTRKELLHFFPGIDPAKVKVIHHGIAGDFYPINKQLPVSCSLEIDLHKKFILYVGARRNYKNFFMAVKTMELLPSSYHLVVIGGESWNKNEISMMKEKLAGRYHIFPTVSQADLNILYNHAFCLLYTSAYEGFGFPPGEAMKAGCPVVTTSMTSMPEVVGTAGLMADRADPLLFAEKIRSLENDTFKQQLITQGLQQVQQFTWDKSVQETIGFYKDCWNYKFST</sequence>
<keyword evidence="4" id="KW-0328">Glycosyltransferase</keyword>
<dbReference type="GO" id="GO:0016757">
    <property type="term" value="F:glycosyltransferase activity"/>
    <property type="evidence" value="ECO:0007669"/>
    <property type="project" value="UniProtKB-KW"/>
</dbReference>
<name>A0A1T5P9E4_9BACT</name>
<dbReference type="SUPFAM" id="SSF53756">
    <property type="entry name" value="UDP-Glycosyltransferase/glycogen phosphorylase"/>
    <property type="match status" value="1"/>
</dbReference>
<accession>A0A1T5P9E4</accession>
<dbReference type="InterPro" id="IPR001296">
    <property type="entry name" value="Glyco_trans_1"/>
</dbReference>
<reference evidence="4 5" key="1">
    <citation type="submission" date="2017-02" db="EMBL/GenBank/DDBJ databases">
        <authorList>
            <person name="Peterson S.W."/>
        </authorList>
    </citation>
    <scope>NUCLEOTIDE SEQUENCE [LARGE SCALE GENOMIC DNA]</scope>
    <source>
        <strain evidence="4 5">DSM 18108</strain>
    </source>
</reference>
<evidence type="ECO:0000259" key="2">
    <source>
        <dbReference type="Pfam" id="PF00534"/>
    </source>
</evidence>
<evidence type="ECO:0000313" key="5">
    <source>
        <dbReference type="Proteomes" id="UP000190166"/>
    </source>
</evidence>
<protein>
    <submittedName>
        <fullName evidence="4">Mannosyltransferase</fullName>
    </submittedName>
</protein>
<organism evidence="4 5">
    <name type="scientific">Chitinophaga ginsengisegetis</name>
    <dbReference type="NCBI Taxonomy" id="393003"/>
    <lineage>
        <taxon>Bacteria</taxon>
        <taxon>Pseudomonadati</taxon>
        <taxon>Bacteroidota</taxon>
        <taxon>Chitinophagia</taxon>
        <taxon>Chitinophagales</taxon>
        <taxon>Chitinophagaceae</taxon>
        <taxon>Chitinophaga</taxon>
    </lineage>
</organism>
<feature type="domain" description="Glycosyl transferase family 1" evidence="2">
    <location>
        <begin position="187"/>
        <end position="329"/>
    </location>
</feature>
<evidence type="ECO:0000259" key="3">
    <source>
        <dbReference type="Pfam" id="PF13439"/>
    </source>
</evidence>
<dbReference type="STRING" id="393003.SAMN05660461_5170"/>
<dbReference type="Pfam" id="PF00534">
    <property type="entry name" value="Glycos_transf_1"/>
    <property type="match status" value="1"/>
</dbReference>
<dbReference type="EMBL" id="FUZZ01000004">
    <property type="protein sequence ID" value="SKD09286.1"/>
    <property type="molecule type" value="Genomic_DNA"/>
</dbReference>